<dbReference type="Proteomes" id="UP000488295">
    <property type="component" value="Unassembled WGS sequence"/>
</dbReference>
<evidence type="ECO:0000313" key="18">
    <source>
        <dbReference type="EMBL" id="MTE03400.1"/>
    </source>
</evidence>
<evidence type="ECO:0000256" key="15">
    <source>
        <dbReference type="RuleBase" id="RU004356"/>
    </source>
</evidence>
<dbReference type="FunFam" id="3.10.20.70:FF:000005">
    <property type="entry name" value="Glutamine synthetase"/>
    <property type="match status" value="1"/>
</dbReference>
<evidence type="ECO:0000256" key="13">
    <source>
        <dbReference type="PROSITE-ProRule" id="PRU01330"/>
    </source>
</evidence>
<protein>
    <recommendedName>
        <fullName evidence="5 15">Glutamine synthetase</fullName>
        <ecNumber evidence="4 15">6.3.1.2</ecNumber>
    </recommendedName>
</protein>
<evidence type="ECO:0000256" key="4">
    <source>
        <dbReference type="ARBA" id="ARBA00012937"/>
    </source>
</evidence>
<dbReference type="PROSITE" id="PS00180">
    <property type="entry name" value="GLNA_1"/>
    <property type="match status" value="1"/>
</dbReference>
<dbReference type="Pfam" id="PF03951">
    <property type="entry name" value="Gln-synt_N"/>
    <property type="match status" value="1"/>
</dbReference>
<evidence type="ECO:0000259" key="17">
    <source>
        <dbReference type="PROSITE" id="PS51987"/>
    </source>
</evidence>
<dbReference type="EMBL" id="WKKC01000015">
    <property type="protein sequence ID" value="MTE03400.1"/>
    <property type="molecule type" value="Genomic_DNA"/>
</dbReference>
<dbReference type="PROSITE" id="PS51986">
    <property type="entry name" value="GS_BETA_GRASP"/>
    <property type="match status" value="1"/>
</dbReference>
<dbReference type="Gene3D" id="3.10.20.70">
    <property type="entry name" value="Glutamine synthetase, N-terminal domain"/>
    <property type="match status" value="1"/>
</dbReference>
<sequence length="445" mass="49949">MSKTITAEDIKKSVKDNDVRFLRLAFTDINGTSKAVEVPTSQLDKVLTNDIRFDGSSIDGFVRLEESDMVLYPDFSTWAVLPWGDEKGGKIGRLVCSVHKTNGEPFEGDPRNNLKRVLKEMKEMGFTDFDIGFEAEFHLFKLGEDGNWTTEVPDHASYFDMTSDDAGARCRRDIVETLESIGFEVEAAHHEVGDGQQEIDFRFDGALTTADRVQTFKMVVREVARKHGLYATFMAKPVEGQAGNGMHTNMSLFKDGKNVFYDKDGEFHLSDTALYFLNGILEHARAITAIGNPTVNSYKRLIPGFEAPVYISWASKNRSPLVRIPDAEEINTRLEMRSADPTANPYLLLAACLTAGLNGIKEAKKPMAPITSNVFEMSEEERAKRGIKPLPSTLHNAVKAFKADPLIQEALGEHLTQSFIDSKNLEWSKYTQSVSDWERDRYMGY</sequence>
<dbReference type="InterPro" id="IPR008147">
    <property type="entry name" value="Gln_synt_N"/>
</dbReference>
<evidence type="ECO:0000256" key="7">
    <source>
        <dbReference type="ARBA" id="ARBA00022598"/>
    </source>
</evidence>
<evidence type="ECO:0000256" key="1">
    <source>
        <dbReference type="ARBA" id="ARBA00001946"/>
    </source>
</evidence>
<organism evidence="18 19">
    <name type="scientific">Lactobacillus johnsonii</name>
    <dbReference type="NCBI Taxonomy" id="33959"/>
    <lineage>
        <taxon>Bacteria</taxon>
        <taxon>Bacillati</taxon>
        <taxon>Bacillota</taxon>
        <taxon>Bacilli</taxon>
        <taxon>Lactobacillales</taxon>
        <taxon>Lactobacillaceae</taxon>
        <taxon>Lactobacillus</taxon>
    </lineage>
</organism>
<evidence type="ECO:0000256" key="8">
    <source>
        <dbReference type="ARBA" id="ARBA00022723"/>
    </source>
</evidence>
<dbReference type="PANTHER" id="PTHR43785">
    <property type="entry name" value="GAMMA-GLUTAMYLPUTRESCINE SYNTHETASE"/>
    <property type="match status" value="1"/>
</dbReference>
<dbReference type="PROSITE" id="PS00181">
    <property type="entry name" value="GLNA_ATP"/>
    <property type="match status" value="1"/>
</dbReference>
<evidence type="ECO:0000259" key="16">
    <source>
        <dbReference type="PROSITE" id="PS51986"/>
    </source>
</evidence>
<dbReference type="SUPFAM" id="SSF55931">
    <property type="entry name" value="Glutamine synthetase/guanido kinase"/>
    <property type="match status" value="1"/>
</dbReference>
<dbReference type="SMART" id="SM01230">
    <property type="entry name" value="Gln-synt_C"/>
    <property type="match status" value="1"/>
</dbReference>
<dbReference type="Gene3D" id="3.30.590.10">
    <property type="entry name" value="Glutamine synthetase/guanido kinase, catalytic domain"/>
    <property type="match status" value="1"/>
</dbReference>
<comment type="caution">
    <text evidence="18">The sequence shown here is derived from an EMBL/GenBank/DDBJ whole genome shotgun (WGS) entry which is preliminary data.</text>
</comment>
<feature type="domain" description="GS catalytic" evidence="17">
    <location>
        <begin position="110"/>
        <end position="445"/>
    </location>
</feature>
<gene>
    <name evidence="18" type="ORF">GJU95_06410</name>
</gene>
<dbReference type="AlphaFoldDB" id="A0A9X4XAH6"/>
<dbReference type="InterPro" id="IPR027303">
    <property type="entry name" value="Gln_synth_gly_rich_site"/>
</dbReference>
<dbReference type="RefSeq" id="WP_155692658.1">
    <property type="nucleotide sequence ID" value="NZ_WKKC01000015.1"/>
</dbReference>
<keyword evidence="7 15" id="KW-0436">Ligase</keyword>
<keyword evidence="6" id="KW-0963">Cytoplasm</keyword>
<evidence type="ECO:0000256" key="10">
    <source>
        <dbReference type="ARBA" id="ARBA00022840"/>
    </source>
</evidence>
<name>A0A9X4XAH6_LACJH</name>
<proteinExistence type="inferred from homology"/>
<evidence type="ECO:0000256" key="5">
    <source>
        <dbReference type="ARBA" id="ARBA00021364"/>
    </source>
</evidence>
<evidence type="ECO:0000256" key="9">
    <source>
        <dbReference type="ARBA" id="ARBA00022741"/>
    </source>
</evidence>
<dbReference type="EC" id="6.3.1.2" evidence="4 15"/>
<dbReference type="InterPro" id="IPR036651">
    <property type="entry name" value="Gln_synt_N_sf"/>
</dbReference>
<reference evidence="18 19" key="1">
    <citation type="submission" date="2019-11" db="EMBL/GenBank/DDBJ databases">
        <title>Gastrointestinal microbiota of Peromyscus leucopus.</title>
        <authorList>
            <person name="Milovic A."/>
            <person name="Bassam K."/>
            <person name="Barbour A.G."/>
        </authorList>
    </citation>
    <scope>NUCLEOTIDE SEQUENCE [LARGE SCALE GENOMIC DNA]</scope>
    <source>
        <strain evidence="18 19">LL8</strain>
    </source>
</reference>
<comment type="similarity">
    <text evidence="3 13 14">Belongs to the glutamine synthetase family.</text>
</comment>
<comment type="cofactor">
    <cofactor evidence="1">
        <name>Mg(2+)</name>
        <dbReference type="ChEBI" id="CHEBI:18420"/>
    </cofactor>
</comment>
<keyword evidence="8" id="KW-0479">Metal-binding</keyword>
<evidence type="ECO:0000256" key="2">
    <source>
        <dbReference type="ARBA" id="ARBA00004496"/>
    </source>
</evidence>
<evidence type="ECO:0000256" key="11">
    <source>
        <dbReference type="ARBA" id="ARBA00022842"/>
    </source>
</evidence>
<dbReference type="GO" id="GO:0005524">
    <property type="term" value="F:ATP binding"/>
    <property type="evidence" value="ECO:0007669"/>
    <property type="project" value="UniProtKB-KW"/>
</dbReference>
<dbReference type="GO" id="GO:0046872">
    <property type="term" value="F:metal ion binding"/>
    <property type="evidence" value="ECO:0007669"/>
    <property type="project" value="UniProtKB-KW"/>
</dbReference>
<keyword evidence="11" id="KW-0460">Magnesium</keyword>
<comment type="subcellular location">
    <subcellularLocation>
        <location evidence="2">Cytoplasm</location>
    </subcellularLocation>
</comment>
<dbReference type="GO" id="GO:0005737">
    <property type="term" value="C:cytoplasm"/>
    <property type="evidence" value="ECO:0007669"/>
    <property type="project" value="UniProtKB-SubCell"/>
</dbReference>
<feature type="domain" description="GS beta-grasp" evidence="16">
    <location>
        <begin position="17"/>
        <end position="103"/>
    </location>
</feature>
<evidence type="ECO:0000256" key="14">
    <source>
        <dbReference type="RuleBase" id="RU000384"/>
    </source>
</evidence>
<dbReference type="InterPro" id="IPR027302">
    <property type="entry name" value="Gln_synth_N_conserv_site"/>
</dbReference>
<dbReference type="InterPro" id="IPR008146">
    <property type="entry name" value="Gln_synth_cat_dom"/>
</dbReference>
<dbReference type="GO" id="GO:0004356">
    <property type="term" value="F:glutamine synthetase activity"/>
    <property type="evidence" value="ECO:0007669"/>
    <property type="project" value="UniProtKB-EC"/>
</dbReference>
<keyword evidence="10 15" id="KW-0067">ATP-binding</keyword>
<dbReference type="SUPFAM" id="SSF54368">
    <property type="entry name" value="Glutamine synthetase, N-terminal domain"/>
    <property type="match status" value="1"/>
</dbReference>
<dbReference type="PANTHER" id="PTHR43785:SF12">
    <property type="entry name" value="TYPE-1 GLUTAMINE SYNTHETASE 2"/>
    <property type="match status" value="1"/>
</dbReference>
<dbReference type="PROSITE" id="PS51987">
    <property type="entry name" value="GS_CATALYTIC"/>
    <property type="match status" value="1"/>
</dbReference>
<evidence type="ECO:0000256" key="3">
    <source>
        <dbReference type="ARBA" id="ARBA00009897"/>
    </source>
</evidence>
<dbReference type="FunFam" id="3.30.590.10:FF:000003">
    <property type="entry name" value="Glutamine synthetase 2"/>
    <property type="match status" value="1"/>
</dbReference>
<evidence type="ECO:0000256" key="6">
    <source>
        <dbReference type="ARBA" id="ARBA00022490"/>
    </source>
</evidence>
<dbReference type="Pfam" id="PF00120">
    <property type="entry name" value="Gln-synt_C"/>
    <property type="match status" value="1"/>
</dbReference>
<evidence type="ECO:0000256" key="12">
    <source>
        <dbReference type="ARBA" id="ARBA00049436"/>
    </source>
</evidence>
<evidence type="ECO:0000313" key="19">
    <source>
        <dbReference type="Proteomes" id="UP000488295"/>
    </source>
</evidence>
<accession>A0A9X4XAH6</accession>
<comment type="catalytic activity">
    <reaction evidence="12 15">
        <text>L-glutamate + NH4(+) + ATP = L-glutamine + ADP + phosphate + H(+)</text>
        <dbReference type="Rhea" id="RHEA:16169"/>
        <dbReference type="ChEBI" id="CHEBI:15378"/>
        <dbReference type="ChEBI" id="CHEBI:28938"/>
        <dbReference type="ChEBI" id="CHEBI:29985"/>
        <dbReference type="ChEBI" id="CHEBI:30616"/>
        <dbReference type="ChEBI" id="CHEBI:43474"/>
        <dbReference type="ChEBI" id="CHEBI:58359"/>
        <dbReference type="ChEBI" id="CHEBI:456216"/>
        <dbReference type="EC" id="6.3.1.2"/>
    </reaction>
</comment>
<dbReference type="GO" id="GO:0006542">
    <property type="term" value="P:glutamine biosynthetic process"/>
    <property type="evidence" value="ECO:0007669"/>
    <property type="project" value="InterPro"/>
</dbReference>
<dbReference type="InterPro" id="IPR014746">
    <property type="entry name" value="Gln_synth/guanido_kin_cat_dom"/>
</dbReference>
<keyword evidence="9 15" id="KW-0547">Nucleotide-binding</keyword>